<protein>
    <submittedName>
        <fullName evidence="3">Amidohydrolase family protein</fullName>
    </submittedName>
</protein>
<dbReference type="PANTHER" id="PTHR21240">
    <property type="entry name" value="2-AMINO-3-CARBOXYLMUCONATE-6-SEMIALDEHYDE DECARBOXYLASE"/>
    <property type="match status" value="1"/>
</dbReference>
<sequence length="243" mass="27917">MKYMDAHVHLKNRNDEVLDVNALLKEMDSAEIEKVFLMPATSKLEDNEMMLEAIKGHEDRFIPFAFMNPYHPDCVERFRRYVCENGVKGLKLHPVIDAYPADRAYMLDPLLTICDEYHLHCIMHCTSDAPNSSPLQAERTARRWPKVTFQLAHMGGCWLADDAIKVCLRNDNIYLDGSTVSLSAVKRAVKACPDKFLMGTDIPFYHFEMEKLKMRLAADDECTLDKIMGGNMQALIEERGWQI</sequence>
<dbReference type="InterPro" id="IPR032466">
    <property type="entry name" value="Metal_Hydrolase"/>
</dbReference>
<feature type="domain" description="Amidohydrolase-related" evidence="2">
    <location>
        <begin position="12"/>
        <end position="231"/>
    </location>
</feature>
<evidence type="ECO:0000313" key="3">
    <source>
        <dbReference type="EMBL" id="PXX73690.1"/>
    </source>
</evidence>
<comment type="caution">
    <text evidence="3">The sequence shown here is derived from an EMBL/GenBank/DDBJ whole genome shotgun (WGS) entry which is preliminary data.</text>
</comment>
<dbReference type="AlphaFoldDB" id="A0A318KDH5"/>
<dbReference type="Proteomes" id="UP000247612">
    <property type="component" value="Unassembled WGS sequence"/>
</dbReference>
<dbReference type="STRING" id="1034346.GCA_000313565_02229"/>
<dbReference type="GO" id="GO:0016787">
    <property type="term" value="F:hydrolase activity"/>
    <property type="evidence" value="ECO:0007669"/>
    <property type="project" value="UniProtKB-KW"/>
</dbReference>
<keyword evidence="4" id="KW-1185">Reference proteome</keyword>
<dbReference type="InterPro" id="IPR006680">
    <property type="entry name" value="Amidohydro-rel"/>
</dbReference>
<keyword evidence="3" id="KW-0378">Hydrolase</keyword>
<name>A0A318KDH5_9FIRM</name>
<dbReference type="SUPFAM" id="SSF51556">
    <property type="entry name" value="Metallo-dependent hydrolases"/>
    <property type="match status" value="1"/>
</dbReference>
<keyword evidence="1" id="KW-0456">Lyase</keyword>
<dbReference type="Gene3D" id="3.20.20.140">
    <property type="entry name" value="Metal-dependent hydrolases"/>
    <property type="match status" value="1"/>
</dbReference>
<evidence type="ECO:0000313" key="4">
    <source>
        <dbReference type="Proteomes" id="UP000247612"/>
    </source>
</evidence>
<dbReference type="RefSeq" id="WP_022938531.1">
    <property type="nucleotide sequence ID" value="NZ_CABKRQ010000005.1"/>
</dbReference>
<reference evidence="3 4" key="1">
    <citation type="submission" date="2018-05" db="EMBL/GenBank/DDBJ databases">
        <title>Genomic Encyclopedia of Type Strains, Phase IV (KMG-IV): sequencing the most valuable type-strain genomes for metagenomic binning, comparative biology and taxonomic classification.</title>
        <authorList>
            <person name="Goeker M."/>
        </authorList>
    </citation>
    <scope>NUCLEOTIDE SEQUENCE [LARGE SCALE GENOMIC DNA]</scope>
    <source>
        <strain evidence="3 4">JC118</strain>
    </source>
</reference>
<evidence type="ECO:0000259" key="2">
    <source>
        <dbReference type="Pfam" id="PF04909"/>
    </source>
</evidence>
<evidence type="ECO:0000256" key="1">
    <source>
        <dbReference type="ARBA" id="ARBA00023239"/>
    </source>
</evidence>
<accession>A0A318KDH5</accession>
<gene>
    <name evidence="3" type="ORF">DES51_1328</name>
</gene>
<dbReference type="Pfam" id="PF04909">
    <property type="entry name" value="Amidohydro_2"/>
    <property type="match status" value="1"/>
</dbReference>
<dbReference type="InterPro" id="IPR032465">
    <property type="entry name" value="ACMSD"/>
</dbReference>
<organism evidence="3 4">
    <name type="scientific">Dielma fastidiosa</name>
    <dbReference type="NCBI Taxonomy" id="1034346"/>
    <lineage>
        <taxon>Bacteria</taxon>
        <taxon>Bacillati</taxon>
        <taxon>Bacillota</taxon>
        <taxon>Erysipelotrichia</taxon>
        <taxon>Erysipelotrichales</taxon>
        <taxon>Erysipelotrichaceae</taxon>
        <taxon>Dielma</taxon>
    </lineage>
</organism>
<dbReference type="EMBL" id="QJKH01000032">
    <property type="protein sequence ID" value="PXX73690.1"/>
    <property type="molecule type" value="Genomic_DNA"/>
</dbReference>
<dbReference type="GO" id="GO:0016831">
    <property type="term" value="F:carboxy-lyase activity"/>
    <property type="evidence" value="ECO:0007669"/>
    <property type="project" value="InterPro"/>
</dbReference>
<proteinExistence type="predicted"/>